<feature type="signal peptide" evidence="5">
    <location>
        <begin position="1"/>
        <end position="31"/>
    </location>
</feature>
<evidence type="ECO:0000259" key="6">
    <source>
        <dbReference type="PROSITE" id="PS52029"/>
    </source>
</evidence>
<dbReference type="Pfam" id="PF03734">
    <property type="entry name" value="YkuD"/>
    <property type="match status" value="1"/>
</dbReference>
<sequence length="297" mass="31823">MKALPCMLNGPFLGFALLFALVACSPVSTRASDIVFHEGLGGGLQTTTTGSDDSLPEIARAHDIGYNAITGANPALDPFLPDSGSTVLLPTSWLLPDVAAHSGIVINLAEMRLYLFSERERDRVATYPVGIGDEGWDTPLGTYRVIEKIENPAWHVPASIRAQKPELPAVVPPGPNNPLGTRALRLSIGTVLIHGTDRPFGIGMRVSHGCIHLYPEDILELFKRVPIGTRVVIVNQPVKVALVGGRVLVEVHENGVATQAQQAWQLLERKGIANLVGPEKFHAALISHSGVVTDVTK</sequence>
<evidence type="ECO:0000256" key="5">
    <source>
        <dbReference type="SAM" id="SignalP"/>
    </source>
</evidence>
<dbReference type="PANTHER" id="PTHR30582:SF24">
    <property type="entry name" value="L,D-TRANSPEPTIDASE ERFK_SRFK-RELATED"/>
    <property type="match status" value="1"/>
</dbReference>
<keyword evidence="8" id="KW-1185">Reference proteome</keyword>
<evidence type="ECO:0000256" key="4">
    <source>
        <dbReference type="PROSITE-ProRule" id="PRU01373"/>
    </source>
</evidence>
<dbReference type="PROSITE" id="PS51257">
    <property type="entry name" value="PROKAR_LIPOPROTEIN"/>
    <property type="match status" value="1"/>
</dbReference>
<accession>A0ABX8JDH6</accession>
<keyword evidence="5" id="KW-0732">Signal</keyword>
<feature type="active site" description="Nucleophile" evidence="4">
    <location>
        <position position="210"/>
    </location>
</feature>
<dbReference type="InterPro" id="IPR050979">
    <property type="entry name" value="LD-transpeptidase"/>
</dbReference>
<comment type="similarity">
    <text evidence="1">Belongs to the YkuD family.</text>
</comment>
<feature type="domain" description="L,D-TPase catalytic" evidence="6">
    <location>
        <begin position="102"/>
        <end position="234"/>
    </location>
</feature>
<keyword evidence="2" id="KW-0328">Glycosyltransferase</keyword>
<dbReference type="EMBL" id="CP076724">
    <property type="protein sequence ID" value="QWV96440.1"/>
    <property type="molecule type" value="Genomic_DNA"/>
</dbReference>
<gene>
    <name evidence="7" type="ORF">KP005_13795</name>
</gene>
<dbReference type="InterPro" id="IPR005490">
    <property type="entry name" value="LD_TPept_cat_dom"/>
</dbReference>
<comment type="pathway">
    <text evidence="4">Cell wall biogenesis; peptidoglycan biosynthesis.</text>
</comment>
<keyword evidence="4" id="KW-0961">Cell wall biogenesis/degradation</keyword>
<organism evidence="7 8">
    <name type="scientific">Geomonas diazotrophica</name>
    <dbReference type="NCBI Taxonomy" id="2843197"/>
    <lineage>
        <taxon>Bacteria</taxon>
        <taxon>Pseudomonadati</taxon>
        <taxon>Thermodesulfobacteriota</taxon>
        <taxon>Desulfuromonadia</taxon>
        <taxon>Geobacterales</taxon>
        <taxon>Geobacteraceae</taxon>
        <taxon>Geomonas</taxon>
    </lineage>
</organism>
<evidence type="ECO:0000256" key="1">
    <source>
        <dbReference type="ARBA" id="ARBA00005992"/>
    </source>
</evidence>
<feature type="chain" id="PRO_5047113461" evidence="5">
    <location>
        <begin position="32"/>
        <end position="297"/>
    </location>
</feature>
<dbReference type="PANTHER" id="PTHR30582">
    <property type="entry name" value="L,D-TRANSPEPTIDASE"/>
    <property type="match status" value="1"/>
</dbReference>
<evidence type="ECO:0000256" key="3">
    <source>
        <dbReference type="ARBA" id="ARBA00022801"/>
    </source>
</evidence>
<reference evidence="7 8" key="1">
    <citation type="submission" date="2021-06" db="EMBL/GenBank/DDBJ databases">
        <title>Gemonas diversity in paddy soil.</title>
        <authorList>
            <person name="Liu G."/>
        </authorList>
    </citation>
    <scope>NUCLEOTIDE SEQUENCE [LARGE SCALE GENOMIC DNA]</scope>
    <source>
        <strain evidence="7 8">RG29</strain>
    </source>
</reference>
<evidence type="ECO:0000313" key="7">
    <source>
        <dbReference type="EMBL" id="QWV96440.1"/>
    </source>
</evidence>
<keyword evidence="4" id="KW-0133">Cell shape</keyword>
<dbReference type="CDD" id="cd16913">
    <property type="entry name" value="YkuD_like"/>
    <property type="match status" value="1"/>
</dbReference>
<proteinExistence type="inferred from homology"/>
<keyword evidence="3" id="KW-0378">Hydrolase</keyword>
<protein>
    <submittedName>
        <fullName evidence="7">L,D-transpeptidase family protein</fullName>
    </submittedName>
</protein>
<keyword evidence="2" id="KW-0808">Transferase</keyword>
<feature type="active site" description="Proton donor/acceptor" evidence="4">
    <location>
        <position position="194"/>
    </location>
</feature>
<name>A0ABX8JDH6_9BACT</name>
<keyword evidence="4" id="KW-0573">Peptidoglycan synthesis</keyword>
<dbReference type="PROSITE" id="PS52029">
    <property type="entry name" value="LD_TPASE"/>
    <property type="match status" value="1"/>
</dbReference>
<evidence type="ECO:0000256" key="2">
    <source>
        <dbReference type="ARBA" id="ARBA00022676"/>
    </source>
</evidence>
<evidence type="ECO:0000313" key="8">
    <source>
        <dbReference type="Proteomes" id="UP000683493"/>
    </source>
</evidence>
<dbReference type="Proteomes" id="UP000683493">
    <property type="component" value="Chromosome"/>
</dbReference>